<dbReference type="InterPro" id="IPR020859">
    <property type="entry name" value="ROC"/>
</dbReference>
<dbReference type="EMBL" id="JAEAOA010002278">
    <property type="protein sequence ID" value="KAK3611478.1"/>
    <property type="molecule type" value="Genomic_DNA"/>
</dbReference>
<organism evidence="12 13">
    <name type="scientific">Potamilus streckersoni</name>
    <dbReference type="NCBI Taxonomy" id="2493646"/>
    <lineage>
        <taxon>Eukaryota</taxon>
        <taxon>Metazoa</taxon>
        <taxon>Spiralia</taxon>
        <taxon>Lophotrochozoa</taxon>
        <taxon>Mollusca</taxon>
        <taxon>Bivalvia</taxon>
        <taxon>Autobranchia</taxon>
        <taxon>Heteroconchia</taxon>
        <taxon>Palaeoheterodonta</taxon>
        <taxon>Unionida</taxon>
        <taxon>Unionoidea</taxon>
        <taxon>Unionidae</taxon>
        <taxon>Ambleminae</taxon>
        <taxon>Lampsilini</taxon>
        <taxon>Potamilus</taxon>
    </lineage>
</organism>
<dbReference type="PROSITE" id="PS51424">
    <property type="entry name" value="ROC"/>
    <property type="match status" value="1"/>
</dbReference>
<dbReference type="PANTHER" id="PTHR12449">
    <property type="entry name" value="DEATH DOMAIN-CONTAINING PROTEIN"/>
    <property type="match status" value="1"/>
</dbReference>
<reference evidence="12" key="2">
    <citation type="journal article" date="2021" name="Genome Biol. Evol.">
        <title>Developing a high-quality reference genome for a parasitic bivalve with doubly uniparental inheritance (Bivalvia: Unionida).</title>
        <authorList>
            <person name="Smith C.H."/>
        </authorList>
    </citation>
    <scope>NUCLEOTIDE SEQUENCE</scope>
    <source>
        <strain evidence="12">CHS0354</strain>
        <tissue evidence="12">Mantle</tissue>
    </source>
</reference>
<evidence type="ECO:0000256" key="9">
    <source>
        <dbReference type="SAM" id="Coils"/>
    </source>
</evidence>
<evidence type="ECO:0000256" key="1">
    <source>
        <dbReference type="ARBA" id="ARBA00012513"/>
    </source>
</evidence>
<comment type="catalytic activity">
    <reaction evidence="7">
        <text>L-threonyl-[protein] + ATP = O-phospho-L-threonyl-[protein] + ADP + H(+)</text>
        <dbReference type="Rhea" id="RHEA:46608"/>
        <dbReference type="Rhea" id="RHEA-COMP:11060"/>
        <dbReference type="Rhea" id="RHEA-COMP:11605"/>
        <dbReference type="ChEBI" id="CHEBI:15378"/>
        <dbReference type="ChEBI" id="CHEBI:30013"/>
        <dbReference type="ChEBI" id="CHEBI:30616"/>
        <dbReference type="ChEBI" id="CHEBI:61977"/>
        <dbReference type="ChEBI" id="CHEBI:456216"/>
        <dbReference type="EC" id="2.7.11.1"/>
    </reaction>
</comment>
<keyword evidence="4" id="KW-0547">Nucleotide-binding</keyword>
<dbReference type="InterPro" id="IPR041249">
    <property type="entry name" value="HEPN_DZIP3"/>
</dbReference>
<keyword evidence="6" id="KW-0067">ATP-binding</keyword>
<keyword evidence="9" id="KW-0175">Coiled coil</keyword>
<keyword evidence="2" id="KW-0808">Transferase</keyword>
<dbReference type="InterPro" id="IPR011044">
    <property type="entry name" value="Quino_amine_DH_bsu"/>
</dbReference>
<dbReference type="Gene3D" id="3.30.70.1390">
    <property type="entry name" value="ROC domain from the Parkinson's disease-associated leucine-rich repeat kinase 2"/>
    <property type="match status" value="1"/>
</dbReference>
<dbReference type="InterPro" id="IPR032171">
    <property type="entry name" value="COR-A"/>
</dbReference>
<keyword evidence="13" id="KW-1185">Reference proteome</keyword>
<dbReference type="GO" id="GO:0016301">
    <property type="term" value="F:kinase activity"/>
    <property type="evidence" value="ECO:0007669"/>
    <property type="project" value="UniProtKB-KW"/>
</dbReference>
<evidence type="ECO:0000256" key="8">
    <source>
        <dbReference type="ARBA" id="ARBA00048679"/>
    </source>
</evidence>
<dbReference type="InterPro" id="IPR036388">
    <property type="entry name" value="WH-like_DNA-bd_sf"/>
</dbReference>
<dbReference type="CDD" id="cd00882">
    <property type="entry name" value="Ras_like_GTPase"/>
    <property type="match status" value="1"/>
</dbReference>
<dbReference type="EC" id="2.7.11.1" evidence="1"/>
<dbReference type="SUPFAM" id="SSF50969">
    <property type="entry name" value="YVTN repeat-like/Quinoprotein amine dehydrogenase"/>
    <property type="match status" value="1"/>
</dbReference>
<dbReference type="GO" id="GO:0005524">
    <property type="term" value="F:ATP binding"/>
    <property type="evidence" value="ECO:0007669"/>
    <property type="project" value="UniProtKB-KW"/>
</dbReference>
<dbReference type="PANTHER" id="PTHR12449:SF18">
    <property type="entry name" value="DEATH DOMAIN-CONTAINING PROTEIN"/>
    <property type="match status" value="1"/>
</dbReference>
<gene>
    <name evidence="12" type="ORF">CHS0354_039089</name>
</gene>
<evidence type="ECO:0000313" key="12">
    <source>
        <dbReference type="EMBL" id="KAK3611478.1"/>
    </source>
</evidence>
<dbReference type="Pfam" id="PF18738">
    <property type="entry name" value="HEPN_DZIP3"/>
    <property type="match status" value="1"/>
</dbReference>
<feature type="compositionally biased region" description="Polar residues" evidence="10">
    <location>
        <begin position="650"/>
        <end position="668"/>
    </location>
</feature>
<evidence type="ECO:0000256" key="2">
    <source>
        <dbReference type="ARBA" id="ARBA00022679"/>
    </source>
</evidence>
<comment type="caution">
    <text evidence="12">The sequence shown here is derived from an EMBL/GenBank/DDBJ whole genome shotgun (WGS) entry which is preliminary data.</text>
</comment>
<feature type="compositionally biased region" description="Low complexity" evidence="10">
    <location>
        <begin position="616"/>
        <end position="627"/>
    </location>
</feature>
<keyword evidence="3" id="KW-0677">Repeat</keyword>
<evidence type="ECO:0000256" key="4">
    <source>
        <dbReference type="ARBA" id="ARBA00022741"/>
    </source>
</evidence>
<comment type="catalytic activity">
    <reaction evidence="8">
        <text>L-seryl-[protein] + ATP = O-phospho-L-seryl-[protein] + ADP + H(+)</text>
        <dbReference type="Rhea" id="RHEA:17989"/>
        <dbReference type="Rhea" id="RHEA-COMP:9863"/>
        <dbReference type="Rhea" id="RHEA-COMP:11604"/>
        <dbReference type="ChEBI" id="CHEBI:15378"/>
        <dbReference type="ChEBI" id="CHEBI:29999"/>
        <dbReference type="ChEBI" id="CHEBI:30616"/>
        <dbReference type="ChEBI" id="CHEBI:83421"/>
        <dbReference type="ChEBI" id="CHEBI:456216"/>
        <dbReference type="EC" id="2.7.11.1"/>
    </reaction>
</comment>
<protein>
    <recommendedName>
        <fullName evidence="1">non-specific serine/threonine protein kinase</fullName>
        <ecNumber evidence="1">2.7.11.1</ecNumber>
    </recommendedName>
</protein>
<evidence type="ECO:0000313" key="13">
    <source>
        <dbReference type="Proteomes" id="UP001195483"/>
    </source>
</evidence>
<feature type="coiled-coil region" evidence="9">
    <location>
        <begin position="1308"/>
        <end position="1335"/>
    </location>
</feature>
<reference evidence="12" key="3">
    <citation type="submission" date="2023-05" db="EMBL/GenBank/DDBJ databases">
        <authorList>
            <person name="Smith C.H."/>
        </authorList>
    </citation>
    <scope>NUCLEOTIDE SEQUENCE</scope>
    <source>
        <strain evidence="12">CHS0354</strain>
        <tissue evidence="12">Mantle</tissue>
    </source>
</reference>
<evidence type="ECO:0000256" key="3">
    <source>
        <dbReference type="ARBA" id="ARBA00022737"/>
    </source>
</evidence>
<accession>A0AAE0TK64</accession>
<dbReference type="Gene3D" id="3.40.50.300">
    <property type="entry name" value="P-loop containing nucleotide triphosphate hydrolases"/>
    <property type="match status" value="2"/>
</dbReference>
<dbReference type="Pfam" id="PF08477">
    <property type="entry name" value="Roc"/>
    <property type="match status" value="1"/>
</dbReference>
<evidence type="ECO:0000256" key="6">
    <source>
        <dbReference type="ARBA" id="ARBA00022840"/>
    </source>
</evidence>
<dbReference type="SUPFAM" id="SSF52540">
    <property type="entry name" value="P-loop containing nucleoside triphosphate hydrolases"/>
    <property type="match status" value="1"/>
</dbReference>
<feature type="domain" description="Roc" evidence="11">
    <location>
        <begin position="317"/>
        <end position="650"/>
    </location>
</feature>
<dbReference type="Pfam" id="PF16095">
    <property type="entry name" value="COR-A"/>
    <property type="match status" value="1"/>
</dbReference>
<evidence type="ECO:0000256" key="7">
    <source>
        <dbReference type="ARBA" id="ARBA00047899"/>
    </source>
</evidence>
<dbReference type="Gene3D" id="1.10.10.10">
    <property type="entry name" value="Winged helix-like DNA-binding domain superfamily/Winged helix DNA-binding domain"/>
    <property type="match status" value="1"/>
</dbReference>
<dbReference type="Proteomes" id="UP001195483">
    <property type="component" value="Unassembled WGS sequence"/>
</dbReference>
<feature type="region of interest" description="Disordered" evidence="10">
    <location>
        <begin position="616"/>
        <end position="636"/>
    </location>
</feature>
<proteinExistence type="predicted"/>
<dbReference type="InterPro" id="IPR027417">
    <property type="entry name" value="P-loop_NTPase"/>
</dbReference>
<feature type="region of interest" description="Disordered" evidence="10">
    <location>
        <begin position="650"/>
        <end position="675"/>
    </location>
</feature>
<sequence length="1344" mass="152336">MATAGAKDVGCTLVQVRSLELQKEADLDPVYIGLLVLSQDKIIIVDSKANQLRLYSLQDGRLLAVHITKSIPMDICFCNDDETQMALCLNTGQIEILSVKFTNQTTEITGIKTLNLQKDFDGCLGVKYLNRKLVVSGRKEYNICWGVVSITDGHIETYHNICKREKYGVSYLCTNNKDMVFISCYAGDENSVNGVYGYRNSRREFLYQHKDLKSPLGVTMDRKHVYVCNEYPPCIHEMTESGQPLTIHTQGIQPSSRLRAIHWNQQDGLLYVTSYKSYMITRFRPEYSDHQDVLIPVEVLKMDAKSLHIYKEALRGGKEKVYNIRVMVVGQYGVGKTTLTKRLLGKDVDISERKSTEGIDVHIECSQVSLASGEWTAQEKSSEQDYRLQRLARVLNEKQSVNYKTADEKTFEITSQSEKISYSTISDREEELATIPQGNGILNSSDGADEEDNNTDVLYCCSPHSVENIPSASHKIDPMKELIQLLQENTDKLKQDTGKNSPVSVWDFAGQYSFYTTHQTFLTRRAIYLLVSDVSGHITDPVDDDCYFHSEGIMKCRVCEVINIWLNSIHTCAPSPEAGIPPVILVGTHLDKISQKKLPLRVMDLKTKTITSETAEFTLPTTPAPTASAKKEHSKPSSVLGSVQKLFKTQKTKGTVESTTSSSMTGADSPTGAYQPKTQKKWKFWKRSKNKKEINRHEICERYFMDIRTYLSDKPTRFHLVNEDFAIDNTVVDSRLEDLKRKIVEVASQQSYWGEERPTRWIPLEQELMRLKSSGIKVIPFTVLEDLNQAGAVPIVTEELDLFLRFQHDIGTILYFSMEVLKDKIVLDPQWMIDALKSLITAEMFILRNAPAVSDKWFEFKKKGKLSPELIDAIWTKENNPNLHDNKEHILLLMEKLNIIATPKSYIEDGSEIKVENYFLAPCMLVEKTPREVIFPDPQPDMECSSVLCYIFIGKFLPPPIFHRLLATCVSHWPIAKKKSENLIFCGCCVFKLDVHHKLTVFLKDYIIFARVTRIGTTEKTPSSQLCIEVREFITMNLTNMIGYLGQSLQFELSIQCPKSDGFSVDSMIPVAVLQGNVEVPCDFHEDSHAIKSHDVMKFWYQAVEHSDDGSAAVLVSPPPTGDTDRFMRVTYLLVDIGSRVLRRLLSHHTVTPTCTLDQYLAKCRSTINSLLKRKVLHQSQMDILFPPNGGNTNIEDYDVTLLSALFNNMVPSLSQQEEGMIKCLREDRNKLYGHAKSCKMNAIEYQNCRKSISSTLITLSQQCGDPNFENDIAQEIQQIQVAAIPTGSYLDILKTWFNMIEAMEGTLQTIKGSLETAEEVIQTLNSRIKALESKKTVEENGDK</sequence>
<keyword evidence="5" id="KW-0418">Kinase</keyword>
<reference evidence="12" key="1">
    <citation type="journal article" date="2021" name="Genome Biol. Evol.">
        <title>A High-Quality Reference Genome for a Parasitic Bivalve with Doubly Uniparental Inheritance (Bivalvia: Unionida).</title>
        <authorList>
            <person name="Smith C.H."/>
        </authorList>
    </citation>
    <scope>NUCLEOTIDE SEQUENCE</scope>
    <source>
        <strain evidence="12">CHS0354</strain>
    </source>
</reference>
<evidence type="ECO:0000256" key="10">
    <source>
        <dbReference type="SAM" id="MobiDB-lite"/>
    </source>
</evidence>
<evidence type="ECO:0000259" key="11">
    <source>
        <dbReference type="PROSITE" id="PS51424"/>
    </source>
</evidence>
<dbReference type="InterPro" id="IPR039788">
    <property type="entry name" value="NOL4/NOL4L"/>
</dbReference>
<name>A0AAE0TK64_9BIVA</name>
<evidence type="ECO:0000256" key="5">
    <source>
        <dbReference type="ARBA" id="ARBA00022777"/>
    </source>
</evidence>